<dbReference type="InterPro" id="IPR027417">
    <property type="entry name" value="P-loop_NTPase"/>
</dbReference>
<evidence type="ECO:0000259" key="8">
    <source>
        <dbReference type="PROSITE" id="PS50893"/>
    </source>
</evidence>
<dbReference type="Pfam" id="PF00664">
    <property type="entry name" value="ABC_membrane"/>
    <property type="match status" value="1"/>
</dbReference>
<dbReference type="CDD" id="cd03251">
    <property type="entry name" value="ABCC_MsbA"/>
    <property type="match status" value="1"/>
</dbReference>
<keyword evidence="4 10" id="KW-0067">ATP-binding</keyword>
<dbReference type="OrthoDB" id="9769115at2"/>
<dbReference type="InterPro" id="IPR039421">
    <property type="entry name" value="Type_1_exporter"/>
</dbReference>
<dbReference type="InterPro" id="IPR036640">
    <property type="entry name" value="ABC1_TM_sf"/>
</dbReference>
<evidence type="ECO:0000256" key="6">
    <source>
        <dbReference type="ARBA" id="ARBA00023136"/>
    </source>
</evidence>
<dbReference type="PANTHER" id="PTHR43394">
    <property type="entry name" value="ATP-DEPENDENT PERMEASE MDL1, MITOCHONDRIAL"/>
    <property type="match status" value="1"/>
</dbReference>
<dbReference type="PROSITE" id="PS50929">
    <property type="entry name" value="ABC_TM1F"/>
    <property type="match status" value="1"/>
</dbReference>
<dbReference type="PROSITE" id="PS00211">
    <property type="entry name" value="ABC_TRANSPORTER_1"/>
    <property type="match status" value="1"/>
</dbReference>
<dbReference type="SMART" id="SM00382">
    <property type="entry name" value="AAA"/>
    <property type="match status" value="1"/>
</dbReference>
<evidence type="ECO:0000259" key="9">
    <source>
        <dbReference type="PROSITE" id="PS50929"/>
    </source>
</evidence>
<organism evidence="10 11">
    <name type="scientific">Dyadobacter jejuensis</name>
    <dbReference type="NCBI Taxonomy" id="1082580"/>
    <lineage>
        <taxon>Bacteria</taxon>
        <taxon>Pseudomonadati</taxon>
        <taxon>Bacteroidota</taxon>
        <taxon>Cytophagia</taxon>
        <taxon>Cytophagales</taxon>
        <taxon>Spirosomataceae</taxon>
        <taxon>Dyadobacter</taxon>
    </lineage>
</organism>
<evidence type="ECO:0000256" key="7">
    <source>
        <dbReference type="SAM" id="Phobius"/>
    </source>
</evidence>
<dbReference type="RefSeq" id="WP_109672429.1">
    <property type="nucleotide sequence ID" value="NZ_QGDT01000001.1"/>
</dbReference>
<dbReference type="GO" id="GO:0015421">
    <property type="term" value="F:ABC-type oligopeptide transporter activity"/>
    <property type="evidence" value="ECO:0007669"/>
    <property type="project" value="TreeGrafter"/>
</dbReference>
<dbReference type="InterPro" id="IPR003593">
    <property type="entry name" value="AAA+_ATPase"/>
</dbReference>
<evidence type="ECO:0000313" key="11">
    <source>
        <dbReference type="Proteomes" id="UP000245880"/>
    </source>
</evidence>
<feature type="transmembrane region" description="Helical" evidence="7">
    <location>
        <begin position="91"/>
        <end position="112"/>
    </location>
</feature>
<evidence type="ECO:0000256" key="2">
    <source>
        <dbReference type="ARBA" id="ARBA00022692"/>
    </source>
</evidence>
<proteinExistence type="predicted"/>
<keyword evidence="2 7" id="KW-0812">Transmembrane</keyword>
<feature type="transmembrane region" description="Helical" evidence="7">
    <location>
        <begin position="21"/>
        <end position="43"/>
    </location>
</feature>
<evidence type="ECO:0000313" key="10">
    <source>
        <dbReference type="EMBL" id="PWJ60279.1"/>
    </source>
</evidence>
<evidence type="ECO:0000256" key="4">
    <source>
        <dbReference type="ARBA" id="ARBA00022840"/>
    </source>
</evidence>
<comment type="caution">
    <text evidence="10">The sequence shown here is derived from an EMBL/GenBank/DDBJ whole genome shotgun (WGS) entry which is preliminary data.</text>
</comment>
<reference evidence="10 11" key="1">
    <citation type="submission" date="2018-03" db="EMBL/GenBank/DDBJ databases">
        <title>Genomic Encyclopedia of Archaeal and Bacterial Type Strains, Phase II (KMG-II): from individual species to whole genera.</title>
        <authorList>
            <person name="Goeker M."/>
        </authorList>
    </citation>
    <scope>NUCLEOTIDE SEQUENCE [LARGE SCALE GENOMIC DNA]</scope>
    <source>
        <strain evidence="10 11">DSM 100346</strain>
    </source>
</reference>
<evidence type="ECO:0000256" key="1">
    <source>
        <dbReference type="ARBA" id="ARBA00004651"/>
    </source>
</evidence>
<evidence type="ECO:0000256" key="5">
    <source>
        <dbReference type="ARBA" id="ARBA00022989"/>
    </source>
</evidence>
<protein>
    <submittedName>
        <fullName evidence="10">ATP-binding cassette, subfamily B, MsbA</fullName>
    </submittedName>
</protein>
<dbReference type="InterPro" id="IPR017871">
    <property type="entry name" value="ABC_transporter-like_CS"/>
</dbReference>
<keyword evidence="3" id="KW-0547">Nucleotide-binding</keyword>
<dbReference type="AlphaFoldDB" id="A0A316ASJ0"/>
<keyword evidence="11" id="KW-1185">Reference proteome</keyword>
<evidence type="ECO:0000256" key="3">
    <source>
        <dbReference type="ARBA" id="ARBA00022741"/>
    </source>
</evidence>
<feature type="domain" description="ABC transmembrane type-1" evidence="9">
    <location>
        <begin position="22"/>
        <end position="340"/>
    </location>
</feature>
<dbReference type="Gene3D" id="1.20.1560.10">
    <property type="entry name" value="ABC transporter type 1, transmembrane domain"/>
    <property type="match status" value="1"/>
</dbReference>
<dbReference type="FunFam" id="3.40.50.300:FF:000218">
    <property type="entry name" value="Multidrug ABC transporter ATP-binding protein"/>
    <property type="match status" value="1"/>
</dbReference>
<feature type="transmembrane region" description="Helical" evidence="7">
    <location>
        <begin position="197"/>
        <end position="214"/>
    </location>
</feature>
<dbReference type="EMBL" id="QGDT01000001">
    <property type="protein sequence ID" value="PWJ60279.1"/>
    <property type="molecule type" value="Genomic_DNA"/>
</dbReference>
<dbReference type="PANTHER" id="PTHR43394:SF1">
    <property type="entry name" value="ATP-BINDING CASSETTE SUB-FAMILY B MEMBER 10, MITOCHONDRIAL"/>
    <property type="match status" value="1"/>
</dbReference>
<dbReference type="SUPFAM" id="SSF52540">
    <property type="entry name" value="P-loop containing nucleoside triphosphate hydrolases"/>
    <property type="match status" value="1"/>
</dbReference>
<dbReference type="InterPro" id="IPR011527">
    <property type="entry name" value="ABC1_TM_dom"/>
</dbReference>
<feature type="transmembrane region" description="Helical" evidence="7">
    <location>
        <begin position="285"/>
        <end position="303"/>
    </location>
</feature>
<keyword evidence="5 7" id="KW-1133">Transmembrane helix</keyword>
<dbReference type="CDD" id="cd18552">
    <property type="entry name" value="ABC_6TM_MsbA_like"/>
    <property type="match status" value="1"/>
</dbReference>
<comment type="subcellular location">
    <subcellularLocation>
        <location evidence="1">Cell membrane</location>
        <topology evidence="1">Multi-pass membrane protein</topology>
    </subcellularLocation>
</comment>
<dbReference type="GO" id="GO:0005524">
    <property type="term" value="F:ATP binding"/>
    <property type="evidence" value="ECO:0007669"/>
    <property type="project" value="UniProtKB-KW"/>
</dbReference>
<dbReference type="GO" id="GO:0016887">
    <property type="term" value="F:ATP hydrolysis activity"/>
    <property type="evidence" value="ECO:0007669"/>
    <property type="project" value="InterPro"/>
</dbReference>
<dbReference type="Proteomes" id="UP000245880">
    <property type="component" value="Unassembled WGS sequence"/>
</dbReference>
<keyword evidence="6 7" id="KW-0472">Membrane</keyword>
<dbReference type="PROSITE" id="PS50893">
    <property type="entry name" value="ABC_TRANSPORTER_2"/>
    <property type="match status" value="1"/>
</dbReference>
<name>A0A316ASJ0_9BACT</name>
<dbReference type="Pfam" id="PF00005">
    <property type="entry name" value="ABC_tran"/>
    <property type="match status" value="1"/>
</dbReference>
<accession>A0A316ASJ0</accession>
<feature type="domain" description="ABC transporter" evidence="8">
    <location>
        <begin position="374"/>
        <end position="607"/>
    </location>
</feature>
<dbReference type="SUPFAM" id="SSF90123">
    <property type="entry name" value="ABC transporter transmembrane region"/>
    <property type="match status" value="1"/>
</dbReference>
<dbReference type="Gene3D" id="3.40.50.300">
    <property type="entry name" value="P-loop containing nucleotide triphosphate hydrolases"/>
    <property type="match status" value="1"/>
</dbReference>
<dbReference type="InterPro" id="IPR003439">
    <property type="entry name" value="ABC_transporter-like_ATP-bd"/>
</dbReference>
<feature type="transmembrane region" description="Helical" evidence="7">
    <location>
        <begin position="173"/>
        <end position="191"/>
    </location>
</feature>
<sequence length="611" mass="68027">MKTYWRLLNYARPLRNFIAPFFITSLLASALGIVYFTLLIPLLDVLFNQVGSDQASAVLQFPSFSFSTDWPKQLFNFYFQSYLQEKGRIGALQFVCILIVGAVFLSNIFRYLSARFLENFKVNMVSRLRQSVFDNAVDLHLGFFSSQRKGNLISRVVTDVQEVENSIANTFSAAFKELFTLIIYLIALFSISVQLTLFAFVIIPVTGTFIAFMVKQMRKDARDGQNRLSGLISLMDEAFGGMRVVKGFNAEGFIKEKFSIENLAYKKAIRSMAFKREMSSPFSEFMGVTVVAIILLYGGTLVLTNQSSFAASEFITYIAIFSQVMRPAKEISNAFSNTQRGLASGERVLELVDTQNAIQESPDAVSLKGFEQSIVFDGVSFEYEPGLTVLNNLNFEIKKGKTVALVGSSGGGKSTIADLVPRFYDPVQGSIRIDGHDLRAISTASLRQQMGIVTQESILFNDSIYNNILFGAQATEEEVVAAAKIANAHEFICEQPDGYQTTIGDRGSKLSGGQRQRISIARAILRNPSILILDEATSALDTESERLVQDALTHLMKHRTVLVIAHRLSTIQHADEILVVNQGQIVERGTHADLLENDHGFYKRLTLMQGM</sequence>
<dbReference type="GO" id="GO:0005886">
    <property type="term" value="C:plasma membrane"/>
    <property type="evidence" value="ECO:0007669"/>
    <property type="project" value="UniProtKB-SubCell"/>
</dbReference>
<gene>
    <name evidence="10" type="ORF">CLV98_101460</name>
</gene>